<evidence type="ECO:0000256" key="3">
    <source>
        <dbReference type="ARBA" id="ARBA00022691"/>
    </source>
</evidence>
<reference evidence="5 6" key="1">
    <citation type="submission" date="2020-01" db="EMBL/GenBank/DDBJ databases">
        <title>Paenibacillus sp. nov., isolated from tomato rhizosphere.</title>
        <authorList>
            <person name="Weon H.-Y."/>
            <person name="Lee S.A."/>
        </authorList>
    </citation>
    <scope>NUCLEOTIDE SEQUENCE [LARGE SCALE GENOMIC DNA]</scope>
    <source>
        <strain evidence="5 6">12200R-189</strain>
    </source>
</reference>
<evidence type="ECO:0000313" key="5">
    <source>
        <dbReference type="EMBL" id="QHT60044.1"/>
    </source>
</evidence>
<evidence type="ECO:0000256" key="2">
    <source>
        <dbReference type="ARBA" id="ARBA00022679"/>
    </source>
</evidence>
<evidence type="ECO:0000259" key="4">
    <source>
        <dbReference type="Pfam" id="PF13649"/>
    </source>
</evidence>
<evidence type="ECO:0000256" key="1">
    <source>
        <dbReference type="ARBA" id="ARBA00022603"/>
    </source>
</evidence>
<keyword evidence="1 5" id="KW-0489">Methyltransferase</keyword>
<dbReference type="PANTHER" id="PTHR43464">
    <property type="entry name" value="METHYLTRANSFERASE"/>
    <property type="match status" value="1"/>
</dbReference>
<dbReference type="GO" id="GO:0008168">
    <property type="term" value="F:methyltransferase activity"/>
    <property type="evidence" value="ECO:0007669"/>
    <property type="project" value="UniProtKB-KW"/>
</dbReference>
<dbReference type="CDD" id="cd02440">
    <property type="entry name" value="AdoMet_MTases"/>
    <property type="match status" value="1"/>
</dbReference>
<dbReference type="EMBL" id="CP048209">
    <property type="protein sequence ID" value="QHT60044.1"/>
    <property type="molecule type" value="Genomic_DNA"/>
</dbReference>
<dbReference type="PANTHER" id="PTHR43464:SF19">
    <property type="entry name" value="UBIQUINONE BIOSYNTHESIS O-METHYLTRANSFERASE, MITOCHONDRIAL"/>
    <property type="match status" value="1"/>
</dbReference>
<dbReference type="GO" id="GO:0032259">
    <property type="term" value="P:methylation"/>
    <property type="evidence" value="ECO:0007669"/>
    <property type="project" value="UniProtKB-KW"/>
</dbReference>
<name>A0A6C0FXN8_9BACL</name>
<feature type="domain" description="Methyltransferase" evidence="4">
    <location>
        <begin position="53"/>
        <end position="151"/>
    </location>
</feature>
<dbReference type="Gene3D" id="3.40.50.150">
    <property type="entry name" value="Vaccinia Virus protein VP39"/>
    <property type="match status" value="1"/>
</dbReference>
<dbReference type="RefSeq" id="WP_162356109.1">
    <property type="nucleotide sequence ID" value="NZ_CP048209.1"/>
</dbReference>
<evidence type="ECO:0000313" key="6">
    <source>
        <dbReference type="Proteomes" id="UP000476064"/>
    </source>
</evidence>
<dbReference type="Pfam" id="PF13649">
    <property type="entry name" value="Methyltransf_25"/>
    <property type="match status" value="1"/>
</dbReference>
<keyword evidence="3" id="KW-0949">S-adenosyl-L-methionine</keyword>
<organism evidence="5 6">
    <name type="scientific">Paenibacillus lycopersici</name>
    <dbReference type="NCBI Taxonomy" id="2704462"/>
    <lineage>
        <taxon>Bacteria</taxon>
        <taxon>Bacillati</taxon>
        <taxon>Bacillota</taxon>
        <taxon>Bacilli</taxon>
        <taxon>Bacillales</taxon>
        <taxon>Paenibacillaceae</taxon>
        <taxon>Paenibacillus</taxon>
    </lineage>
</organism>
<proteinExistence type="predicted"/>
<dbReference type="InterPro" id="IPR041698">
    <property type="entry name" value="Methyltransf_25"/>
</dbReference>
<keyword evidence="2 5" id="KW-0808">Transferase</keyword>
<keyword evidence="6" id="KW-1185">Reference proteome</keyword>
<protein>
    <submittedName>
        <fullName evidence="5">Class I SAM-dependent methyltransferase</fullName>
    </submittedName>
</protein>
<accession>A0A6C0FXN8</accession>
<dbReference type="SUPFAM" id="SSF53335">
    <property type="entry name" value="S-adenosyl-L-methionine-dependent methyltransferases"/>
    <property type="match status" value="1"/>
</dbReference>
<dbReference type="Proteomes" id="UP000476064">
    <property type="component" value="Chromosome"/>
</dbReference>
<sequence>MSEKQRNETENELLNEDQIIARWCADLYDQHLFETDEDVRFLLSMLETPSLRILEACCGSGRILVPLAKAGHDAVGFDRDPFMLERLAGKAKDLKNIAWRQADAIAEGWGEGYDVVVLAGNILFNIVADVAYEQAQALFIEQAANAVKPGGHVYIDYGCFARPEAVFGQPGARLIWEGTDRAGNTGRMVLLDSAYDAAEGIDRSTRRFDIALSNGEALMKDVPSIKHYASLEQLHGWLERAGLTVIREFGDYRRNPIGEHTHRAIIWARKR</sequence>
<dbReference type="AlphaFoldDB" id="A0A6C0FXN8"/>
<gene>
    <name evidence="5" type="ORF">GXP70_08870</name>
</gene>
<dbReference type="InterPro" id="IPR029063">
    <property type="entry name" value="SAM-dependent_MTases_sf"/>
</dbReference>
<dbReference type="KEGG" id="plyc:GXP70_08870"/>